<protein>
    <submittedName>
        <fullName evidence="2">Ricin-type beta-trefoil lectin domain</fullName>
    </submittedName>
</protein>
<evidence type="ECO:0000313" key="2">
    <source>
        <dbReference type="EMBL" id="SPY44242.1"/>
    </source>
</evidence>
<dbReference type="PROSITE" id="PS50231">
    <property type="entry name" value="RICIN_B_LECTIN"/>
    <property type="match status" value="1"/>
</dbReference>
<evidence type="ECO:0000313" key="3">
    <source>
        <dbReference type="Proteomes" id="UP000251647"/>
    </source>
</evidence>
<feature type="domain" description="Ricin B lectin" evidence="1">
    <location>
        <begin position="61"/>
        <end position="172"/>
    </location>
</feature>
<dbReference type="InterPro" id="IPR035992">
    <property type="entry name" value="Ricin_B-like_lectins"/>
</dbReference>
<proteinExistence type="predicted"/>
<sequence length="275" mass="30575">MIKNIILVSCVMMSANAMAGLSEYASNLDKTTFKFKVGKENKPGKFNCVTIAGGSELGNPYFNGQDVVAHKCSEEEKDTQFYSYINGEIKAVINTFPSTYVSHDYCIDVDNGIDVPGNKVQLFECNGSKAQKFTPYTTNKDQVVFKTNAKNCLSISENGAEVRACDLEDNTQLFDAVNPKKMIRVDFYDGAGFNMLGRVEDKGLRTFYSPKKMMLGQDRTVYMPGTSKTVKISGIGLYAGASTYSKWVDTKPGEHFRLQSWGTLFNPQYEVSKIL</sequence>
<dbReference type="OrthoDB" id="3296611at2"/>
<keyword evidence="2" id="KW-0430">Lectin</keyword>
<organism evidence="2 3">
    <name type="scientific">Photobacterium damselae</name>
    <dbReference type="NCBI Taxonomy" id="38293"/>
    <lineage>
        <taxon>Bacteria</taxon>
        <taxon>Pseudomonadati</taxon>
        <taxon>Pseudomonadota</taxon>
        <taxon>Gammaproteobacteria</taxon>
        <taxon>Vibrionales</taxon>
        <taxon>Vibrionaceae</taxon>
        <taxon>Photobacterium</taxon>
    </lineage>
</organism>
<dbReference type="AlphaFoldDB" id="A0A2T3QIZ3"/>
<dbReference type="Proteomes" id="UP000251647">
    <property type="component" value="Unassembled WGS sequence"/>
</dbReference>
<dbReference type="Gene3D" id="2.80.10.50">
    <property type="match status" value="1"/>
</dbReference>
<dbReference type="SUPFAM" id="SSF50370">
    <property type="entry name" value="Ricin B-like lectins"/>
    <property type="match status" value="1"/>
</dbReference>
<dbReference type="EMBL" id="UATL01000005">
    <property type="protein sequence ID" value="SPY44242.1"/>
    <property type="molecule type" value="Genomic_DNA"/>
</dbReference>
<dbReference type="CDD" id="cd00161">
    <property type="entry name" value="beta-trefoil_Ricin-like"/>
    <property type="match status" value="1"/>
</dbReference>
<name>A0A2T3QIZ3_PHODM</name>
<gene>
    <name evidence="2" type="ORF">NCTC11647_03180</name>
</gene>
<reference evidence="2 3" key="1">
    <citation type="submission" date="2018-06" db="EMBL/GenBank/DDBJ databases">
        <authorList>
            <consortium name="Pathogen Informatics"/>
            <person name="Doyle S."/>
        </authorList>
    </citation>
    <scope>NUCLEOTIDE SEQUENCE [LARGE SCALE GENOMIC DNA]</scope>
    <source>
        <strain evidence="2 3">NCTC11647</strain>
    </source>
</reference>
<accession>A0A2T3QIZ3</accession>
<dbReference type="RefSeq" id="WP_005306213.1">
    <property type="nucleotide sequence ID" value="NZ_PYOG01000013.1"/>
</dbReference>
<dbReference type="InterPro" id="IPR000772">
    <property type="entry name" value="Ricin_B_lectin"/>
</dbReference>
<dbReference type="Pfam" id="PF00652">
    <property type="entry name" value="Ricin_B_lectin"/>
    <property type="match status" value="1"/>
</dbReference>
<dbReference type="GO" id="GO:0030246">
    <property type="term" value="F:carbohydrate binding"/>
    <property type="evidence" value="ECO:0007669"/>
    <property type="project" value="UniProtKB-KW"/>
</dbReference>
<evidence type="ECO:0000259" key="1">
    <source>
        <dbReference type="Pfam" id="PF00652"/>
    </source>
</evidence>